<dbReference type="Proteomes" id="UP000596660">
    <property type="component" value="Unplaced"/>
</dbReference>
<dbReference type="EnsemblPlants" id="AUR62037236-RA">
    <property type="protein sequence ID" value="AUR62037236-RA:cds"/>
    <property type="gene ID" value="AUR62037236"/>
</dbReference>
<reference evidence="2" key="2">
    <citation type="submission" date="2021-03" db="UniProtKB">
        <authorList>
            <consortium name="EnsemblPlants"/>
        </authorList>
    </citation>
    <scope>IDENTIFICATION</scope>
</reference>
<dbReference type="InterPro" id="IPR029052">
    <property type="entry name" value="Metallo-depent_PP-like"/>
</dbReference>
<dbReference type="PANTHER" id="PTHR45778:SF3">
    <property type="entry name" value="PURPLE ACID PHOSPHATASE"/>
    <property type="match status" value="1"/>
</dbReference>
<proteinExistence type="predicted"/>
<dbReference type="Gene3D" id="3.60.21.10">
    <property type="match status" value="2"/>
</dbReference>
<dbReference type="InterPro" id="IPR040974">
    <property type="entry name" value="Fn3_PAP"/>
</dbReference>
<name>A0A803MYF6_CHEQI</name>
<dbReference type="PANTHER" id="PTHR45778">
    <property type="entry name" value="PURPLE ACID PHOSPHATASE-RELATED"/>
    <property type="match status" value="1"/>
</dbReference>
<dbReference type="AlphaFoldDB" id="A0A803MYF6"/>
<feature type="domain" description="Purple acid phosphatase Fn3-like" evidence="1">
    <location>
        <begin position="30"/>
        <end position="92"/>
    </location>
</feature>
<dbReference type="Gramene" id="AUR62037236-RA">
    <property type="protein sequence ID" value="AUR62037236-RA:cds"/>
    <property type="gene ID" value="AUR62037236"/>
</dbReference>
<evidence type="ECO:0000313" key="2">
    <source>
        <dbReference type="EnsemblPlants" id="AUR62037236-RA:cds"/>
    </source>
</evidence>
<sequence length="317" mass="35337">MLNRKFLTNCSPISPYLRIGTDAVSPLAAEQIVTVTVSGVLHPSDKDWVAMISPSHSDVRNCPFNVIRYLETGDLSDLPLLCHYPVKMRVTWVSGNNSSQEVRYDNGKSKKSIVTTFTSDDMCGSLLVVDAITEEVSSGNIDSIFHIGDISYATGFLVEWDCFLHMISPFAFQVPYMTAIGNHERDYPGSGSMYITTDSGGECGIPYETYFRMPTSAKDKPWYSIEQGPVHFTVISTEHDWKPNSEEVDMGMCGHVHNYERTCAVYKGECKANPVKDENGIDTVDNTNYSAPIHVVMGMAGFSLREFSIFVSLFVYF</sequence>
<protein>
    <recommendedName>
        <fullName evidence="1">Purple acid phosphatase Fn3-like domain-containing protein</fullName>
    </recommendedName>
</protein>
<evidence type="ECO:0000259" key="1">
    <source>
        <dbReference type="Pfam" id="PF17808"/>
    </source>
</evidence>
<evidence type="ECO:0000313" key="3">
    <source>
        <dbReference type="Proteomes" id="UP000596660"/>
    </source>
</evidence>
<dbReference type="OMA" id="ECKANPV"/>
<organism evidence="2 3">
    <name type="scientific">Chenopodium quinoa</name>
    <name type="common">Quinoa</name>
    <dbReference type="NCBI Taxonomy" id="63459"/>
    <lineage>
        <taxon>Eukaryota</taxon>
        <taxon>Viridiplantae</taxon>
        <taxon>Streptophyta</taxon>
        <taxon>Embryophyta</taxon>
        <taxon>Tracheophyta</taxon>
        <taxon>Spermatophyta</taxon>
        <taxon>Magnoliopsida</taxon>
        <taxon>eudicotyledons</taxon>
        <taxon>Gunneridae</taxon>
        <taxon>Pentapetalae</taxon>
        <taxon>Caryophyllales</taxon>
        <taxon>Chenopodiaceae</taxon>
        <taxon>Chenopodioideae</taxon>
        <taxon>Atripliceae</taxon>
        <taxon>Chenopodium</taxon>
    </lineage>
</organism>
<reference evidence="2" key="1">
    <citation type="journal article" date="2017" name="Nature">
        <title>The genome of Chenopodium quinoa.</title>
        <authorList>
            <person name="Jarvis D.E."/>
            <person name="Ho Y.S."/>
            <person name="Lightfoot D.J."/>
            <person name="Schmoeckel S.M."/>
            <person name="Li B."/>
            <person name="Borm T.J.A."/>
            <person name="Ohyanagi H."/>
            <person name="Mineta K."/>
            <person name="Michell C.T."/>
            <person name="Saber N."/>
            <person name="Kharbatia N.M."/>
            <person name="Rupper R.R."/>
            <person name="Sharp A.R."/>
            <person name="Dally N."/>
            <person name="Boughton B.A."/>
            <person name="Woo Y.H."/>
            <person name="Gao G."/>
            <person name="Schijlen E.G.W.M."/>
            <person name="Guo X."/>
            <person name="Momin A.A."/>
            <person name="Negrao S."/>
            <person name="Al-Babili S."/>
            <person name="Gehring C."/>
            <person name="Roessner U."/>
            <person name="Jung C."/>
            <person name="Murphy K."/>
            <person name="Arold S.T."/>
            <person name="Gojobori T."/>
            <person name="van der Linden C.G."/>
            <person name="van Loo E.N."/>
            <person name="Jellen E.N."/>
            <person name="Maughan P.J."/>
            <person name="Tester M."/>
        </authorList>
    </citation>
    <scope>NUCLEOTIDE SEQUENCE [LARGE SCALE GENOMIC DNA]</scope>
    <source>
        <strain evidence="2">cv. PI 614886</strain>
    </source>
</reference>
<accession>A0A803MYF6</accession>
<keyword evidence="3" id="KW-1185">Reference proteome</keyword>
<dbReference type="SUPFAM" id="SSF56300">
    <property type="entry name" value="Metallo-dependent phosphatases"/>
    <property type="match status" value="1"/>
</dbReference>
<dbReference type="Pfam" id="PF17808">
    <property type="entry name" value="fn3_PAP"/>
    <property type="match status" value="1"/>
</dbReference>